<gene>
    <name evidence="1" type="ORF">N5C46_10230</name>
</gene>
<reference evidence="1" key="1">
    <citation type="submission" date="2022-09" db="EMBL/GenBank/DDBJ databases">
        <title>Complete genome sequence of Rossellomorea vietnamensis strain RL-WG62, a newly isolated PGPR with the potential for plant salinity stress alleviation.</title>
        <authorList>
            <person name="Ren L."/>
            <person name="Wang G."/>
            <person name="Hu H."/>
        </authorList>
    </citation>
    <scope>NUCLEOTIDE SEQUENCE</scope>
    <source>
        <strain evidence="1">RL-WG62</strain>
    </source>
</reference>
<evidence type="ECO:0000313" key="1">
    <source>
        <dbReference type="EMBL" id="UXH46392.1"/>
    </source>
</evidence>
<organism evidence="1 2">
    <name type="scientific">Rossellomorea vietnamensis</name>
    <dbReference type="NCBI Taxonomy" id="218284"/>
    <lineage>
        <taxon>Bacteria</taxon>
        <taxon>Bacillati</taxon>
        <taxon>Bacillota</taxon>
        <taxon>Bacilli</taxon>
        <taxon>Bacillales</taxon>
        <taxon>Bacillaceae</taxon>
        <taxon>Rossellomorea</taxon>
    </lineage>
</organism>
<proteinExistence type="predicted"/>
<sequence>MKNSVKVGCMVGVISGVAAIVVYYLLCFLLDVTFEKITPVSIFLMSVVVNIIGALIYAKLKKQSAIPRWMYAFITIGVALALSLFDWAFPAEPGIAGVANTLHGFVATLSIAWLPGWMDRTVRRTKS</sequence>
<name>A0ACD4CFX8_9BACI</name>
<protein>
    <submittedName>
        <fullName evidence="1">Uncharacterized protein</fullName>
    </submittedName>
</protein>
<evidence type="ECO:0000313" key="2">
    <source>
        <dbReference type="Proteomes" id="UP001064027"/>
    </source>
</evidence>
<dbReference type="Proteomes" id="UP001064027">
    <property type="component" value="Chromosome"/>
</dbReference>
<keyword evidence="2" id="KW-1185">Reference proteome</keyword>
<accession>A0ACD4CFX8</accession>
<dbReference type="EMBL" id="CP104558">
    <property type="protein sequence ID" value="UXH46392.1"/>
    <property type="molecule type" value="Genomic_DNA"/>
</dbReference>